<gene>
    <name evidence="1" type="ORF">RILFYP67_03183</name>
</gene>
<protein>
    <submittedName>
        <fullName evidence="1">Phage minor capsid protein 2</fullName>
    </submittedName>
</protein>
<name>A0A6N3H8W6_9FIRM</name>
<dbReference type="InterPro" id="IPR009319">
    <property type="entry name" value="Phage_A118_VSP1"/>
</dbReference>
<dbReference type="GO" id="GO:0005198">
    <property type="term" value="F:structural molecule activity"/>
    <property type="evidence" value="ECO:0007669"/>
    <property type="project" value="InterPro"/>
</dbReference>
<proteinExistence type="predicted"/>
<dbReference type="AlphaFoldDB" id="A0A6N3H8W6"/>
<evidence type="ECO:0000313" key="1">
    <source>
        <dbReference type="EMBL" id="VYU72862.1"/>
    </source>
</evidence>
<sequence>MLTPDFFYGKSDKLIEMYQELEDWIISDIAMRLIKSGEMSGTTDRELWKLQQMGLHHTEIVKRISKMTGKSRDEVRRLLRDSVMTSFSDDAEVLKRLGDVQTPLQNNAAIMAMNAEMMKTFGELNNLTRTTMLQTQRDLLNMLNEVDYRVASGMQSYSSAICEVLDRYAQSGVVIDYPTGARRSLEAAVRCCVVTSMNQTAAQVTNQYIAQKGIEYVLVSAHMGARHSKKFPDGIPSHDHWQGKVYKIVGSDKDTPNLLDATGYTVDPKTGQGRVVDPLGLHGYNCRHSHKPWDKSLRNPYVDADGNPKINVHESQELYEKQQQQRSMERAIRQTKRELLTKQAELSGIAETDVKDMLQPQYDKLAYKLRIQNQQYKQFCADNGLQTQADRIKVAGFKEKQSAVANGRATAYSNSVKVPMEKAKNVGYTKRTREEFEQTAQQIKNEITQYSDRPSKWSGNIKVDNTLIEEQTLGRKEWSCDISLVDTVDDGVVWHEMLHSCSASYYKPEVYSANEYIEEATVEWLKQQICTEKNIINLPAYEDKTIVLQTLNESFLFGTDMEFAKEIFNVPLPERYQWLENRVDECLRQVRASFEDYNEVMGFVERLKGGRNGGH</sequence>
<accession>A0A6N3H8W6</accession>
<dbReference type="Pfam" id="PF06152">
    <property type="entry name" value="Phage_min_cap2"/>
    <property type="match status" value="1"/>
</dbReference>
<reference evidence="1" key="1">
    <citation type="submission" date="2019-11" db="EMBL/GenBank/DDBJ databases">
        <authorList>
            <person name="Feng L."/>
        </authorList>
    </citation>
    <scope>NUCLEOTIDE SEQUENCE</scope>
    <source>
        <strain evidence="1">RintestinalisLFYP67</strain>
    </source>
</reference>
<dbReference type="RefSeq" id="WP_422047103.1">
    <property type="nucleotide sequence ID" value="NZ_CACRUM010000102.1"/>
</dbReference>
<organism evidence="1">
    <name type="scientific">Roseburia intestinalis</name>
    <dbReference type="NCBI Taxonomy" id="166486"/>
    <lineage>
        <taxon>Bacteria</taxon>
        <taxon>Bacillati</taxon>
        <taxon>Bacillota</taxon>
        <taxon>Clostridia</taxon>
        <taxon>Lachnospirales</taxon>
        <taxon>Lachnospiraceae</taxon>
        <taxon>Roseburia</taxon>
    </lineage>
</organism>
<dbReference type="EMBL" id="CACRUM010000102">
    <property type="protein sequence ID" value="VYU72862.1"/>
    <property type="molecule type" value="Genomic_DNA"/>
</dbReference>